<accession>B7JZ58</accession>
<dbReference type="AlphaFoldDB" id="B7JZ58"/>
<feature type="signal peptide" evidence="4">
    <location>
        <begin position="1"/>
        <end position="29"/>
    </location>
</feature>
<dbReference type="GO" id="GO:0042301">
    <property type="term" value="F:phosphate ion binding"/>
    <property type="evidence" value="ECO:0007669"/>
    <property type="project" value="UniProtKB-UniRule"/>
</dbReference>
<evidence type="ECO:0000256" key="3">
    <source>
        <dbReference type="ARBA" id="ARBA00022729"/>
    </source>
</evidence>
<dbReference type="Proteomes" id="UP000008204">
    <property type="component" value="Chromosome"/>
</dbReference>
<dbReference type="PANTHER" id="PTHR30570">
    <property type="entry name" value="PERIPLASMIC PHOSPHATE BINDING COMPONENT OF PHOSPHATE ABC TRANSPORTER"/>
    <property type="match status" value="1"/>
</dbReference>
<dbReference type="NCBIfam" id="TIGR02136">
    <property type="entry name" value="ptsS_2"/>
    <property type="match status" value="1"/>
</dbReference>
<keyword evidence="7" id="KW-1185">Reference proteome</keyword>
<dbReference type="GO" id="GO:0006817">
    <property type="term" value="P:phosphate ion transport"/>
    <property type="evidence" value="ECO:0007669"/>
    <property type="project" value="UniProtKB-UniRule"/>
</dbReference>
<evidence type="ECO:0000256" key="1">
    <source>
        <dbReference type="ARBA" id="ARBA00008725"/>
    </source>
</evidence>
<reference evidence="7" key="1">
    <citation type="journal article" date="2011" name="MBio">
        <title>Novel metabolic attributes of the genus Cyanothece, comprising a group of unicellular nitrogen-fixing Cyanobacteria.</title>
        <authorList>
            <person name="Bandyopadhyay A."/>
            <person name="Elvitigala T."/>
            <person name="Welsh E."/>
            <person name="Stockel J."/>
            <person name="Liberton M."/>
            <person name="Min H."/>
            <person name="Sherman L.A."/>
            <person name="Pakrasi H.B."/>
        </authorList>
    </citation>
    <scope>NUCLEOTIDE SEQUENCE [LARGE SCALE GENOMIC DNA]</scope>
    <source>
        <strain evidence="7">PCC 8801</strain>
    </source>
</reference>
<evidence type="ECO:0000313" key="7">
    <source>
        <dbReference type="Proteomes" id="UP000008204"/>
    </source>
</evidence>
<dbReference type="CDD" id="cd13654">
    <property type="entry name" value="PBP2_phosphate_like_2"/>
    <property type="match status" value="1"/>
</dbReference>
<dbReference type="EMBL" id="CP001287">
    <property type="protein sequence ID" value="ACK67269.1"/>
    <property type="molecule type" value="Genomic_DNA"/>
</dbReference>
<keyword evidence="3 4" id="KW-0732">Signal</keyword>
<dbReference type="STRING" id="41431.PCC8801_3298"/>
<name>B7JZ58_RIPO1</name>
<dbReference type="PANTHER" id="PTHR30570:SF1">
    <property type="entry name" value="PHOSPHATE-BINDING PROTEIN PSTS"/>
    <property type="match status" value="1"/>
</dbReference>
<evidence type="ECO:0000259" key="5">
    <source>
        <dbReference type="Pfam" id="PF12849"/>
    </source>
</evidence>
<dbReference type="SUPFAM" id="SSF53850">
    <property type="entry name" value="Periplasmic binding protein-like II"/>
    <property type="match status" value="1"/>
</dbReference>
<keyword evidence="2 4" id="KW-0813">Transport</keyword>
<dbReference type="InterPro" id="IPR024370">
    <property type="entry name" value="PBP_domain"/>
</dbReference>
<evidence type="ECO:0000256" key="2">
    <source>
        <dbReference type="ARBA" id="ARBA00022448"/>
    </source>
</evidence>
<protein>
    <recommendedName>
        <fullName evidence="4">Phosphate-binding protein</fullName>
    </recommendedName>
</protein>
<evidence type="ECO:0000313" key="6">
    <source>
        <dbReference type="EMBL" id="ACK67269.1"/>
    </source>
</evidence>
<gene>
    <name evidence="6" type="ordered locus">PCC8801_3298</name>
</gene>
<dbReference type="RefSeq" id="WP_012596530.1">
    <property type="nucleotide sequence ID" value="NC_011726.1"/>
</dbReference>
<feature type="domain" description="PBP" evidence="5">
    <location>
        <begin position="33"/>
        <end position="290"/>
    </location>
</feature>
<dbReference type="OrthoDB" id="9790048at2"/>
<dbReference type="HOGENOM" id="CLU_026228_1_0_3"/>
<evidence type="ECO:0000256" key="4">
    <source>
        <dbReference type="RuleBase" id="RU367119"/>
    </source>
</evidence>
<dbReference type="Pfam" id="PF12849">
    <property type="entry name" value="PBP_like_2"/>
    <property type="match status" value="1"/>
</dbReference>
<proteinExistence type="inferred from homology"/>
<dbReference type="eggNOG" id="COG0226">
    <property type="taxonomic scope" value="Bacteria"/>
</dbReference>
<comment type="similarity">
    <text evidence="1 4">Belongs to the PstS family.</text>
</comment>
<dbReference type="Gene3D" id="3.40.190.10">
    <property type="entry name" value="Periplasmic binding protein-like II"/>
    <property type="match status" value="2"/>
</dbReference>
<dbReference type="KEGG" id="cyp:PCC8801_3298"/>
<dbReference type="InterPro" id="IPR050811">
    <property type="entry name" value="Phosphate_ABC_transporter"/>
</dbReference>
<sequence>MEIPIKCYFLNFKRVGVAIASLLMLPACSQVSSNDIKPIKVDGSSTVYPITQAVLKAYQQQPAWKQVKDLSIEDNFSGTGGGFKKFCDGETDINAASRPIMIEEMAACNQNQVRYIEIPIAFDALTVVVNPKNNWTNTLTVTQLQTAWEAKAEGKITQWNQVDPTYPNNPLNLYGPDKKSGTYDYFREAVLGPNQDTRQDYVFSADDEALVNGVSQDPNALAYFGYAYYEQNQDKLKAVGIDNGQGGVLPSRETVEANQYKPLTRPLFIYVNAKRAQENPALEDFVKFYLEAVPELVTQVGYIPLSEEGYHLAKIQFQRFEVGTVFDGKPQIDLTIGELLRKQAKFQ</sequence>
<feature type="chain" id="PRO_5027165058" description="Phosphate-binding protein" evidence="4">
    <location>
        <begin position="30"/>
        <end position="347"/>
    </location>
</feature>
<dbReference type="InterPro" id="IPR011862">
    <property type="entry name" value="Phos-bd"/>
</dbReference>
<comment type="function">
    <text evidence="4">Involved in the system for phosphate transport across the cytoplasmic membrane.</text>
</comment>
<organism evidence="6 7">
    <name type="scientific">Rippkaea orientalis (strain PCC 8801 / RF-1)</name>
    <name type="common">Cyanothece sp. (strain PCC 8801)</name>
    <dbReference type="NCBI Taxonomy" id="41431"/>
    <lineage>
        <taxon>Bacteria</taxon>
        <taxon>Bacillati</taxon>
        <taxon>Cyanobacteriota</taxon>
        <taxon>Cyanophyceae</taxon>
        <taxon>Oscillatoriophycideae</taxon>
        <taxon>Chroococcales</taxon>
        <taxon>Aphanothecaceae</taxon>
        <taxon>Rippkaea</taxon>
        <taxon>Rippkaea orientalis</taxon>
    </lineage>
</organism>
<keyword evidence="4" id="KW-0592">Phosphate transport</keyword>